<feature type="region of interest" description="Disordered" evidence="7">
    <location>
        <begin position="82"/>
        <end position="155"/>
    </location>
</feature>
<protein>
    <submittedName>
        <fullName evidence="9">Winged helix family transcriptional regulator</fullName>
    </submittedName>
</protein>
<dbReference type="GO" id="GO:0032993">
    <property type="term" value="C:protein-DNA complex"/>
    <property type="evidence" value="ECO:0007669"/>
    <property type="project" value="TreeGrafter"/>
</dbReference>
<dbReference type="AlphaFoldDB" id="A0A3R8QM47"/>
<dbReference type="RefSeq" id="WP_126987956.1">
    <property type="nucleotide sequence ID" value="NZ_JALXWX010000041.1"/>
</dbReference>
<dbReference type="GeneID" id="78121702"/>
<evidence type="ECO:0000256" key="1">
    <source>
        <dbReference type="ARBA" id="ARBA00022553"/>
    </source>
</evidence>
<evidence type="ECO:0000259" key="8">
    <source>
        <dbReference type="PROSITE" id="PS51755"/>
    </source>
</evidence>
<evidence type="ECO:0000313" key="9">
    <source>
        <dbReference type="EMBL" id="RRR17964.1"/>
    </source>
</evidence>
<accession>A0A3R8QM47</accession>
<proteinExistence type="predicted"/>
<sequence length="259" mass="27844">MTIALDRPTTSTTSSTAAHTRSAAPRLQRVGGTTSRPVATEDAVTITVSVSLPAGTGDVEAALIADELRTRAQRLVAARDGRTTVSVDSPRPFAATGRGTTRPLPPRAQGAAAVSPLRPRRKGIVSPNSPARRDAEAARRRQLQATAVSPASPSLAPEDSLVIDLFGRRVRIDGQDVDFTHKEFELLAKLARDSRRTISRTELMESVWADAPEDTGERTVDVHVRRVRTKLGRYRRLISTVRGAGYRLDPGSDVAVLGS</sequence>
<reference evidence="9 10" key="1">
    <citation type="submission" date="2018-07" db="EMBL/GenBank/DDBJ databases">
        <title>Brachybacteriurn paraconglorneratum KCTC 9916.</title>
        <authorList>
            <person name="Li Y."/>
        </authorList>
    </citation>
    <scope>NUCLEOTIDE SEQUENCE [LARGE SCALE GENOMIC DNA]</scope>
    <source>
        <strain evidence="9 10">KCTC 9916</strain>
    </source>
</reference>
<keyword evidence="3" id="KW-0805">Transcription regulation</keyword>
<dbReference type="GO" id="GO:0006355">
    <property type="term" value="P:regulation of DNA-templated transcription"/>
    <property type="evidence" value="ECO:0007669"/>
    <property type="project" value="InterPro"/>
</dbReference>
<dbReference type="InterPro" id="IPR039420">
    <property type="entry name" value="WalR-like"/>
</dbReference>
<evidence type="ECO:0000256" key="2">
    <source>
        <dbReference type="ARBA" id="ARBA00023012"/>
    </source>
</evidence>
<feature type="compositionally biased region" description="Low complexity" evidence="7">
    <location>
        <begin position="9"/>
        <end position="24"/>
    </location>
</feature>
<keyword evidence="4 6" id="KW-0238">DNA-binding</keyword>
<organism evidence="9 10">
    <name type="scientific">Brachybacterium paraconglomeratum</name>
    <dbReference type="NCBI Taxonomy" id="173362"/>
    <lineage>
        <taxon>Bacteria</taxon>
        <taxon>Bacillati</taxon>
        <taxon>Actinomycetota</taxon>
        <taxon>Actinomycetes</taxon>
        <taxon>Micrococcales</taxon>
        <taxon>Dermabacteraceae</taxon>
        <taxon>Brachybacterium</taxon>
    </lineage>
</organism>
<dbReference type="PANTHER" id="PTHR48111">
    <property type="entry name" value="REGULATOR OF RPOS"/>
    <property type="match status" value="1"/>
</dbReference>
<dbReference type="GO" id="GO:0000156">
    <property type="term" value="F:phosphorelay response regulator activity"/>
    <property type="evidence" value="ECO:0007669"/>
    <property type="project" value="TreeGrafter"/>
</dbReference>
<dbReference type="SUPFAM" id="SSF46894">
    <property type="entry name" value="C-terminal effector domain of the bipartite response regulators"/>
    <property type="match status" value="1"/>
</dbReference>
<dbReference type="EMBL" id="QOCI01000009">
    <property type="protein sequence ID" value="RRR17964.1"/>
    <property type="molecule type" value="Genomic_DNA"/>
</dbReference>
<gene>
    <name evidence="9" type="ORF">DS079_11795</name>
</gene>
<dbReference type="InterPro" id="IPR016032">
    <property type="entry name" value="Sig_transdc_resp-reg_C-effctor"/>
</dbReference>
<feature type="region of interest" description="Disordered" evidence="7">
    <location>
        <begin position="1"/>
        <end position="38"/>
    </location>
</feature>
<keyword evidence="1" id="KW-0597">Phosphoprotein</keyword>
<feature type="domain" description="OmpR/PhoB-type" evidence="8">
    <location>
        <begin position="152"/>
        <end position="250"/>
    </location>
</feature>
<dbReference type="Gene3D" id="1.10.10.10">
    <property type="entry name" value="Winged helix-like DNA-binding domain superfamily/Winged helix DNA-binding domain"/>
    <property type="match status" value="1"/>
</dbReference>
<dbReference type="GO" id="GO:0000976">
    <property type="term" value="F:transcription cis-regulatory region binding"/>
    <property type="evidence" value="ECO:0007669"/>
    <property type="project" value="TreeGrafter"/>
</dbReference>
<dbReference type="SMART" id="SM00862">
    <property type="entry name" value="Trans_reg_C"/>
    <property type="match status" value="1"/>
</dbReference>
<keyword evidence="10" id="KW-1185">Reference proteome</keyword>
<evidence type="ECO:0000256" key="6">
    <source>
        <dbReference type="PROSITE-ProRule" id="PRU01091"/>
    </source>
</evidence>
<evidence type="ECO:0000256" key="4">
    <source>
        <dbReference type="ARBA" id="ARBA00023125"/>
    </source>
</evidence>
<dbReference type="InterPro" id="IPR036388">
    <property type="entry name" value="WH-like_DNA-bd_sf"/>
</dbReference>
<evidence type="ECO:0000256" key="7">
    <source>
        <dbReference type="SAM" id="MobiDB-lite"/>
    </source>
</evidence>
<dbReference type="InterPro" id="IPR001867">
    <property type="entry name" value="OmpR/PhoB-type_DNA-bd"/>
</dbReference>
<name>A0A3R8QM47_9MICO</name>
<dbReference type="PANTHER" id="PTHR48111:SF1">
    <property type="entry name" value="TWO-COMPONENT RESPONSE REGULATOR ORR33"/>
    <property type="match status" value="1"/>
</dbReference>
<feature type="DNA-binding region" description="OmpR/PhoB-type" evidence="6">
    <location>
        <begin position="152"/>
        <end position="250"/>
    </location>
</feature>
<dbReference type="Proteomes" id="UP000274327">
    <property type="component" value="Unassembled WGS sequence"/>
</dbReference>
<dbReference type="Pfam" id="PF00486">
    <property type="entry name" value="Trans_reg_C"/>
    <property type="match status" value="1"/>
</dbReference>
<dbReference type="PROSITE" id="PS51755">
    <property type="entry name" value="OMPR_PHOB"/>
    <property type="match status" value="1"/>
</dbReference>
<dbReference type="GO" id="GO:0005829">
    <property type="term" value="C:cytosol"/>
    <property type="evidence" value="ECO:0007669"/>
    <property type="project" value="TreeGrafter"/>
</dbReference>
<evidence type="ECO:0000256" key="5">
    <source>
        <dbReference type="ARBA" id="ARBA00023163"/>
    </source>
</evidence>
<evidence type="ECO:0000313" key="10">
    <source>
        <dbReference type="Proteomes" id="UP000274327"/>
    </source>
</evidence>
<comment type="caution">
    <text evidence="9">The sequence shown here is derived from an EMBL/GenBank/DDBJ whole genome shotgun (WGS) entry which is preliminary data.</text>
</comment>
<evidence type="ECO:0000256" key="3">
    <source>
        <dbReference type="ARBA" id="ARBA00023015"/>
    </source>
</evidence>
<dbReference type="CDD" id="cd00383">
    <property type="entry name" value="trans_reg_C"/>
    <property type="match status" value="1"/>
</dbReference>
<keyword evidence="2" id="KW-0902">Two-component regulatory system</keyword>
<keyword evidence="5" id="KW-0804">Transcription</keyword>